<feature type="transmembrane region" description="Helical" evidence="1">
    <location>
        <begin position="281"/>
        <end position="302"/>
    </location>
</feature>
<feature type="domain" description="Glycosyltransferase 2-like" evidence="2">
    <location>
        <begin position="9"/>
        <end position="171"/>
    </location>
</feature>
<keyword evidence="3" id="KW-0808">Transferase</keyword>
<accession>A0A512MGW3</accession>
<evidence type="ECO:0000256" key="1">
    <source>
        <dbReference type="SAM" id="Phobius"/>
    </source>
</evidence>
<dbReference type="EMBL" id="BKAG01000065">
    <property type="protein sequence ID" value="GEP45973.1"/>
    <property type="molecule type" value="Genomic_DNA"/>
</dbReference>
<evidence type="ECO:0000313" key="4">
    <source>
        <dbReference type="Proteomes" id="UP000321577"/>
    </source>
</evidence>
<dbReference type="OrthoDB" id="9810303at2"/>
<dbReference type="Gene3D" id="3.90.550.10">
    <property type="entry name" value="Spore Coat Polysaccharide Biosynthesis Protein SpsA, Chain A"/>
    <property type="match status" value="1"/>
</dbReference>
<keyword evidence="1" id="KW-0812">Transmembrane</keyword>
<dbReference type="GO" id="GO:0016740">
    <property type="term" value="F:transferase activity"/>
    <property type="evidence" value="ECO:0007669"/>
    <property type="project" value="UniProtKB-KW"/>
</dbReference>
<evidence type="ECO:0000259" key="2">
    <source>
        <dbReference type="Pfam" id="PF00535"/>
    </source>
</evidence>
<dbReference type="InterPro" id="IPR029044">
    <property type="entry name" value="Nucleotide-diphossugar_trans"/>
</dbReference>
<dbReference type="InterPro" id="IPR001173">
    <property type="entry name" value="Glyco_trans_2-like"/>
</dbReference>
<dbReference type="SUPFAM" id="SSF53448">
    <property type="entry name" value="Nucleotide-diphospho-sugar transferases"/>
    <property type="match status" value="1"/>
</dbReference>
<keyword evidence="1" id="KW-0472">Membrane</keyword>
<gene>
    <name evidence="3" type="ORF">BGE01nite_52640</name>
</gene>
<feature type="transmembrane region" description="Helical" evidence="1">
    <location>
        <begin position="239"/>
        <end position="261"/>
    </location>
</feature>
<name>A0A512MGW3_9BACT</name>
<dbReference type="PANTHER" id="PTHR48090:SF7">
    <property type="entry name" value="RFBJ PROTEIN"/>
    <property type="match status" value="1"/>
</dbReference>
<dbReference type="InterPro" id="IPR050256">
    <property type="entry name" value="Glycosyltransferase_2"/>
</dbReference>
<dbReference type="CDD" id="cd04179">
    <property type="entry name" value="DPM_DPG-synthase_like"/>
    <property type="match status" value="1"/>
</dbReference>
<dbReference type="RefSeq" id="WP_146855410.1">
    <property type="nucleotide sequence ID" value="NZ_BKAG01000065.1"/>
</dbReference>
<keyword evidence="4" id="KW-1185">Reference proteome</keyword>
<keyword evidence="1" id="KW-1133">Transmembrane helix</keyword>
<dbReference type="AlphaFoldDB" id="A0A512MGW3"/>
<organism evidence="3 4">
    <name type="scientific">Brevifollis gellanilyticus</name>
    <dbReference type="NCBI Taxonomy" id="748831"/>
    <lineage>
        <taxon>Bacteria</taxon>
        <taxon>Pseudomonadati</taxon>
        <taxon>Verrucomicrobiota</taxon>
        <taxon>Verrucomicrobiia</taxon>
        <taxon>Verrucomicrobiales</taxon>
        <taxon>Verrucomicrobiaceae</taxon>
    </lineage>
</organism>
<dbReference type="PANTHER" id="PTHR48090">
    <property type="entry name" value="UNDECAPRENYL-PHOSPHATE 4-DEOXY-4-FORMAMIDO-L-ARABINOSE TRANSFERASE-RELATED"/>
    <property type="match status" value="1"/>
</dbReference>
<proteinExistence type="predicted"/>
<protein>
    <submittedName>
        <fullName evidence="3">Glycosyl transferase</fullName>
    </submittedName>
</protein>
<sequence>MSAQPSIALIIPAYNEALTIAEVIRRFSAALPQAEIVVVDNRSSDNTGDLARSALRESGARGQVLFEIRPGKGNAVRRAFHDVMAEVYIMIDADMTYHPEDLPAMLAPVLKGEADLVVGDRLSTGDYRKENKRPFHNLGNAVVKGLINRLFQVQLKDVMSGYRVMTRRFVEHTPILRAGFELETESTIFALDNRFRIVEVPIKYTDRPEGSFSKLNTFQDGARVLATIFRILRDYRPSVFFGSIAVVLILFALVAGAFPVYDYIRYQYVYRVPMAILATGLMLLGMMFAGISLILTSINNYFKALFEMQMMRRGAELTSKDSNGTSA</sequence>
<dbReference type="Proteomes" id="UP000321577">
    <property type="component" value="Unassembled WGS sequence"/>
</dbReference>
<comment type="caution">
    <text evidence="3">The sequence shown here is derived from an EMBL/GenBank/DDBJ whole genome shotgun (WGS) entry which is preliminary data.</text>
</comment>
<evidence type="ECO:0000313" key="3">
    <source>
        <dbReference type="EMBL" id="GEP45973.1"/>
    </source>
</evidence>
<reference evidence="3 4" key="1">
    <citation type="submission" date="2019-07" db="EMBL/GenBank/DDBJ databases">
        <title>Whole genome shotgun sequence of Brevifollis gellanilyticus NBRC 108608.</title>
        <authorList>
            <person name="Hosoyama A."/>
            <person name="Uohara A."/>
            <person name="Ohji S."/>
            <person name="Ichikawa N."/>
        </authorList>
    </citation>
    <scope>NUCLEOTIDE SEQUENCE [LARGE SCALE GENOMIC DNA]</scope>
    <source>
        <strain evidence="3 4">NBRC 108608</strain>
    </source>
</reference>
<dbReference type="Pfam" id="PF00535">
    <property type="entry name" value="Glycos_transf_2"/>
    <property type="match status" value="1"/>
</dbReference>